<gene>
    <name evidence="1" type="ORF">P0Y50_06015</name>
</gene>
<dbReference type="Proteomes" id="UP001213664">
    <property type="component" value="Chromosome"/>
</dbReference>
<proteinExistence type="predicted"/>
<evidence type="ECO:0000313" key="1">
    <source>
        <dbReference type="EMBL" id="WEK41159.1"/>
    </source>
</evidence>
<evidence type="ECO:0000313" key="2">
    <source>
        <dbReference type="Proteomes" id="UP001213664"/>
    </source>
</evidence>
<organism evidence="1 2">
    <name type="scientific">Candidatus Brevundimonas colombiensis</name>
    <dbReference type="NCBI Taxonomy" id="3121376"/>
    <lineage>
        <taxon>Bacteria</taxon>
        <taxon>Pseudomonadati</taxon>
        <taxon>Pseudomonadota</taxon>
        <taxon>Alphaproteobacteria</taxon>
        <taxon>Caulobacterales</taxon>
        <taxon>Caulobacteraceae</taxon>
        <taxon>Brevundimonas</taxon>
    </lineage>
</organism>
<protein>
    <submittedName>
        <fullName evidence="1">Uncharacterized protein</fullName>
    </submittedName>
</protein>
<accession>A0AAJ5X3A0</accession>
<dbReference type="AlphaFoldDB" id="A0AAJ5X3A0"/>
<reference evidence="1" key="1">
    <citation type="submission" date="2023-03" db="EMBL/GenBank/DDBJ databases">
        <title>Andean soil-derived lignocellulolytic bacterial consortium as a source of novel taxa and putative plastic-active enzymes.</title>
        <authorList>
            <person name="Diaz-Garcia L."/>
            <person name="Chuvochina M."/>
            <person name="Feuerriegel G."/>
            <person name="Bunk B."/>
            <person name="Sproer C."/>
            <person name="Streit W.R."/>
            <person name="Rodriguez L.M."/>
            <person name="Overmann J."/>
            <person name="Jimenez D.J."/>
        </authorList>
    </citation>
    <scope>NUCLEOTIDE SEQUENCE</scope>
    <source>
        <strain evidence="1">MAG 833</strain>
    </source>
</reference>
<name>A0AAJ5X3A0_9CAUL</name>
<sequence length="82" mass="8980">MKIILWVEHDTPGPMAEALAAHHVPHRLDQGHDGWIFSVQPRDWIFVRSIAADAGFEIDASECEVDADHFGGAALAGFRAVC</sequence>
<dbReference type="EMBL" id="CP119326">
    <property type="protein sequence ID" value="WEK41159.1"/>
    <property type="molecule type" value="Genomic_DNA"/>
</dbReference>